<sequence>MTSPKPSMKDENASPPEADALRFAESVVDDVARRLSYRTADLLTAVQHHARWAHVVSGLPLEREFLFRKDVIAVAVQQLPMRSEASLGRRRAVLLRVAEELGVVERSLPPLYGSEPSAPYTGLEVAELRLWAAVQRESRRRDAWALLALGVGAGLAASEVCAVNARDITEDGARVQVFGPRERVVHVDAEWCVTLAELVAGADCSPLFVPGVRWYKNKIGDFVRVTHGDQLRPMPQRMRATWLVRRMAEGMPVQDLKYAAGIRSLGALARFERYLPAPSVAPAPSSPAHR</sequence>
<keyword evidence="1" id="KW-0233">DNA recombination</keyword>
<evidence type="ECO:0000313" key="3">
    <source>
        <dbReference type="Proteomes" id="UP000033640"/>
    </source>
</evidence>
<dbReference type="SUPFAM" id="SSF56349">
    <property type="entry name" value="DNA breaking-rejoining enzymes"/>
    <property type="match status" value="1"/>
</dbReference>
<accession>A0A0F0L547</accession>
<protein>
    <recommendedName>
        <fullName evidence="4">Tyr recombinase domain-containing protein</fullName>
    </recommendedName>
</protein>
<dbReference type="InterPro" id="IPR011010">
    <property type="entry name" value="DNA_brk_join_enz"/>
</dbReference>
<reference evidence="2 3" key="1">
    <citation type="submission" date="2015-02" db="EMBL/GenBank/DDBJ databases">
        <title>Draft genome sequences of ten Microbacterium spp. with emphasis on heavy metal contaminated environments.</title>
        <authorList>
            <person name="Corretto E."/>
        </authorList>
    </citation>
    <scope>NUCLEOTIDE SEQUENCE [LARGE SCALE GENOMIC DNA]</scope>
    <source>
        <strain evidence="2 3">BEL4b</strain>
    </source>
</reference>
<dbReference type="EMBL" id="JYIW01000026">
    <property type="protein sequence ID" value="KJL28287.1"/>
    <property type="molecule type" value="Genomic_DNA"/>
</dbReference>
<organism evidence="2 3">
    <name type="scientific">Microbacterium oxydans</name>
    <dbReference type="NCBI Taxonomy" id="82380"/>
    <lineage>
        <taxon>Bacteria</taxon>
        <taxon>Bacillati</taxon>
        <taxon>Actinomycetota</taxon>
        <taxon>Actinomycetes</taxon>
        <taxon>Micrococcales</taxon>
        <taxon>Microbacteriaceae</taxon>
        <taxon>Microbacterium</taxon>
    </lineage>
</organism>
<evidence type="ECO:0008006" key="4">
    <source>
        <dbReference type="Google" id="ProtNLM"/>
    </source>
</evidence>
<dbReference type="InterPro" id="IPR013762">
    <property type="entry name" value="Integrase-like_cat_sf"/>
</dbReference>
<dbReference type="GO" id="GO:0003677">
    <property type="term" value="F:DNA binding"/>
    <property type="evidence" value="ECO:0007669"/>
    <property type="project" value="InterPro"/>
</dbReference>
<dbReference type="Gene3D" id="1.10.443.10">
    <property type="entry name" value="Intergrase catalytic core"/>
    <property type="match status" value="1"/>
</dbReference>
<evidence type="ECO:0000256" key="1">
    <source>
        <dbReference type="ARBA" id="ARBA00023172"/>
    </source>
</evidence>
<proteinExistence type="predicted"/>
<name>A0A0F0L547_9MICO</name>
<evidence type="ECO:0000313" key="2">
    <source>
        <dbReference type="EMBL" id="KJL28287.1"/>
    </source>
</evidence>
<dbReference type="GO" id="GO:0015074">
    <property type="term" value="P:DNA integration"/>
    <property type="evidence" value="ECO:0007669"/>
    <property type="project" value="InterPro"/>
</dbReference>
<dbReference type="RefSeq" id="WP_156153237.1">
    <property type="nucleotide sequence ID" value="NZ_JYIW01000026.1"/>
</dbReference>
<gene>
    <name evidence="2" type="ORF">RS83_03358</name>
</gene>
<dbReference type="OrthoDB" id="5189518at2"/>
<dbReference type="Proteomes" id="UP000033640">
    <property type="component" value="Unassembled WGS sequence"/>
</dbReference>
<dbReference type="GO" id="GO:0006310">
    <property type="term" value="P:DNA recombination"/>
    <property type="evidence" value="ECO:0007669"/>
    <property type="project" value="UniProtKB-KW"/>
</dbReference>
<comment type="caution">
    <text evidence="2">The sequence shown here is derived from an EMBL/GenBank/DDBJ whole genome shotgun (WGS) entry which is preliminary data.</text>
</comment>
<dbReference type="AlphaFoldDB" id="A0A0F0L547"/>
<dbReference type="PATRIC" id="fig|82380.11.peg.3388"/>